<dbReference type="Proteomes" id="UP001312865">
    <property type="component" value="Unassembled WGS sequence"/>
</dbReference>
<evidence type="ECO:0000313" key="4">
    <source>
        <dbReference type="Proteomes" id="UP001312865"/>
    </source>
</evidence>
<feature type="signal peptide" evidence="1">
    <location>
        <begin position="1"/>
        <end position="23"/>
    </location>
</feature>
<dbReference type="Pfam" id="PF01522">
    <property type="entry name" value="Polysacc_deac_1"/>
    <property type="match status" value="1"/>
</dbReference>
<protein>
    <submittedName>
        <fullName evidence="3">Delta-lactam-biosynthetic de-N-acetylase</fullName>
    </submittedName>
</protein>
<name>A0ABU8HHE6_9BACI</name>
<dbReference type="InterPro" id="IPR002509">
    <property type="entry name" value="NODB_dom"/>
</dbReference>
<evidence type="ECO:0000313" key="3">
    <source>
        <dbReference type="EMBL" id="MEI5908563.1"/>
    </source>
</evidence>
<dbReference type="Gene3D" id="3.20.20.370">
    <property type="entry name" value="Glycoside hydrolase/deacetylase"/>
    <property type="match status" value="1"/>
</dbReference>
<reference evidence="3 4" key="1">
    <citation type="journal article" date="2018" name="J. Microbiol.">
        <title>Bacillus spongiae sp. nov., isolated from sponge of Jeju Island.</title>
        <authorList>
            <person name="Lee G.E."/>
            <person name="Im W.T."/>
            <person name="Park J.S."/>
        </authorList>
    </citation>
    <scope>NUCLEOTIDE SEQUENCE [LARGE SCALE GENOMIC DNA]</scope>
    <source>
        <strain evidence="3 4">135PIL107-10</strain>
    </source>
</reference>
<dbReference type="EMBL" id="JBBAXC010000014">
    <property type="protein sequence ID" value="MEI5908563.1"/>
    <property type="molecule type" value="Genomic_DNA"/>
</dbReference>
<dbReference type="PANTHER" id="PTHR10587:SF78">
    <property type="entry name" value="PEPTIDOGLYCAN-N-ACETYLMURAMIC ACID DEACETYLASE PDAA"/>
    <property type="match status" value="1"/>
</dbReference>
<dbReference type="SUPFAM" id="SSF88713">
    <property type="entry name" value="Glycoside hydrolase/deacetylase"/>
    <property type="match status" value="1"/>
</dbReference>
<sequence>MKRILSGLLVVLFFIQYSVPAHASNTQLHWGFKKAKNEQPPEEEEYEELLEEYDAFYKGPADKKIVYLTFDNGYENGYTDQILDVLKKENVPATFFVTGHYLETAPELVKRMVKEGHIVGNHSWYHSDFSSISDDKIRKELRMVKEKTAKLTGQKNMIYLRPPRGIFNERTLKVAKEEGYVHVFWSLAFIDWHTNRQRGWKYAYDNIMRQVHPGAVILLHTVSKDNAGALEKAIQGIKKKGYEFKSLDHYMITVEHRSPLSIE</sequence>
<dbReference type="PROSITE" id="PS51677">
    <property type="entry name" value="NODB"/>
    <property type="match status" value="1"/>
</dbReference>
<proteinExistence type="predicted"/>
<dbReference type="NCBIfam" id="TIGR02884">
    <property type="entry name" value="spore_pdaA"/>
    <property type="match status" value="1"/>
</dbReference>
<dbReference type="InterPro" id="IPR050248">
    <property type="entry name" value="Polysacc_deacetylase_ArnD"/>
</dbReference>
<feature type="domain" description="NodB homology" evidence="2">
    <location>
        <begin position="64"/>
        <end position="245"/>
    </location>
</feature>
<dbReference type="InterPro" id="IPR014235">
    <property type="entry name" value="Spore_PdaA"/>
</dbReference>
<accession>A0ABU8HHE6</accession>
<organism evidence="3 4">
    <name type="scientific">Bacillus spongiae</name>
    <dbReference type="NCBI Taxonomy" id="2683610"/>
    <lineage>
        <taxon>Bacteria</taxon>
        <taxon>Bacillati</taxon>
        <taxon>Bacillota</taxon>
        <taxon>Bacilli</taxon>
        <taxon>Bacillales</taxon>
        <taxon>Bacillaceae</taxon>
        <taxon>Bacillus</taxon>
    </lineage>
</organism>
<gene>
    <name evidence="3" type="primary">pdaA</name>
    <name evidence="3" type="ORF">WAK64_16065</name>
</gene>
<evidence type="ECO:0000259" key="2">
    <source>
        <dbReference type="PROSITE" id="PS51677"/>
    </source>
</evidence>
<comment type="caution">
    <text evidence="3">The sequence shown here is derived from an EMBL/GenBank/DDBJ whole genome shotgun (WGS) entry which is preliminary data.</text>
</comment>
<keyword evidence="4" id="KW-1185">Reference proteome</keyword>
<dbReference type="InterPro" id="IPR011330">
    <property type="entry name" value="Glyco_hydro/deAcase_b/a-brl"/>
</dbReference>
<dbReference type="PANTHER" id="PTHR10587">
    <property type="entry name" value="GLYCOSYL TRANSFERASE-RELATED"/>
    <property type="match status" value="1"/>
</dbReference>
<evidence type="ECO:0000256" key="1">
    <source>
        <dbReference type="SAM" id="SignalP"/>
    </source>
</evidence>
<keyword evidence="1" id="KW-0732">Signal</keyword>
<feature type="chain" id="PRO_5045766169" evidence="1">
    <location>
        <begin position="24"/>
        <end position="263"/>
    </location>
</feature>
<dbReference type="RefSeq" id="WP_336588012.1">
    <property type="nucleotide sequence ID" value="NZ_JBBAXC010000014.1"/>
</dbReference>
<dbReference type="CDD" id="cd10948">
    <property type="entry name" value="CE4_BsPdaA_like"/>
    <property type="match status" value="1"/>
</dbReference>